<protein>
    <recommendedName>
        <fullName evidence="5">FIST domain-containing protein</fullName>
    </recommendedName>
</protein>
<dbReference type="AlphaFoldDB" id="A0A837HM89"/>
<evidence type="ECO:0008006" key="5">
    <source>
        <dbReference type="Google" id="ProtNLM"/>
    </source>
</evidence>
<dbReference type="SMART" id="SM00897">
    <property type="entry name" value="FIST"/>
    <property type="match status" value="1"/>
</dbReference>
<feature type="domain" description="FIST" evidence="1">
    <location>
        <begin position="32"/>
        <end position="226"/>
    </location>
</feature>
<name>A0A837HM89_9BACT</name>
<evidence type="ECO:0000259" key="1">
    <source>
        <dbReference type="SMART" id="SM00897"/>
    </source>
</evidence>
<accession>A0A837HM89</accession>
<proteinExistence type="predicted"/>
<feature type="domain" description="FIST C-domain" evidence="2">
    <location>
        <begin position="227"/>
        <end position="371"/>
    </location>
</feature>
<dbReference type="Pfam" id="PF10442">
    <property type="entry name" value="FIST_C"/>
    <property type="match status" value="1"/>
</dbReference>
<dbReference type="SMART" id="SM01204">
    <property type="entry name" value="FIST_C"/>
    <property type="match status" value="1"/>
</dbReference>
<dbReference type="Pfam" id="PF08495">
    <property type="entry name" value="FIST"/>
    <property type="match status" value="1"/>
</dbReference>
<sequence>MKAGVGMAYGDDSYTVGANACQDAIEQLGDKNPDLLIVFSSVKYDQEKMLSGVRSVAPAALLIGSSTSGEVTTAGPVKDHSVTVMAIKSPEVKYFVGVGENILANPRLAGKAVADNVKEQTSTSLKAFMMMPDVLVGNGADIVRGVLDSLGAHFPVVGGASGDDFAFQKTYQYVNDKVYSGAVVGLGLTGNFKMGIGVKHGWIPVGEPMKVTKSQGAVIHEINGSPAVKIYEDYFGAEEAKILHTEALAKLAITYPLGMKVAGSDELLIRDPITVDEKGSITCAAEIPEGSEIRLMVGSREEAVKVAKIAAEDAVLQLDGSAPKAVIIFNCIARNKLFGDKSGDEINAIQQAIGKDVPLIGFYTYGEQAPLGGEVRNIEQCNSAFHNETVVICVLAD</sequence>
<dbReference type="InterPro" id="IPR019494">
    <property type="entry name" value="FIST_C"/>
</dbReference>
<dbReference type="EMBL" id="LBWE01000015">
    <property type="protein sequence ID" value="KKR00625.1"/>
    <property type="molecule type" value="Genomic_DNA"/>
</dbReference>
<evidence type="ECO:0000313" key="4">
    <source>
        <dbReference type="Proteomes" id="UP000033998"/>
    </source>
</evidence>
<evidence type="ECO:0000259" key="2">
    <source>
        <dbReference type="SMART" id="SM01204"/>
    </source>
</evidence>
<organism evidence="3 4">
    <name type="scientific">Candidatus Nomurabacteria bacterium GW2011_GWD2_39_12</name>
    <dbReference type="NCBI Taxonomy" id="1618759"/>
    <lineage>
        <taxon>Bacteria</taxon>
        <taxon>Candidatus Nomuraibacteriota</taxon>
    </lineage>
</organism>
<gene>
    <name evidence="3" type="ORF">UT27_C0015G0007</name>
</gene>
<dbReference type="PANTHER" id="PTHR40252:SF2">
    <property type="entry name" value="BLR0328 PROTEIN"/>
    <property type="match status" value="1"/>
</dbReference>
<dbReference type="Proteomes" id="UP000033998">
    <property type="component" value="Unassembled WGS sequence"/>
</dbReference>
<dbReference type="PANTHER" id="PTHR40252">
    <property type="entry name" value="BLR0328 PROTEIN"/>
    <property type="match status" value="1"/>
</dbReference>
<evidence type="ECO:0000313" key="3">
    <source>
        <dbReference type="EMBL" id="KKR00625.1"/>
    </source>
</evidence>
<comment type="caution">
    <text evidence="3">The sequence shown here is derived from an EMBL/GenBank/DDBJ whole genome shotgun (WGS) entry which is preliminary data.</text>
</comment>
<dbReference type="InterPro" id="IPR013702">
    <property type="entry name" value="FIST_domain_N"/>
</dbReference>
<reference evidence="3 4" key="1">
    <citation type="journal article" date="2015" name="Nature">
        <title>rRNA introns, odd ribosomes, and small enigmatic genomes across a large radiation of phyla.</title>
        <authorList>
            <person name="Brown C.T."/>
            <person name="Hug L.A."/>
            <person name="Thomas B.C."/>
            <person name="Sharon I."/>
            <person name="Castelle C.J."/>
            <person name="Singh A."/>
            <person name="Wilkins M.J."/>
            <person name="Williams K.H."/>
            <person name="Banfield J.F."/>
        </authorList>
    </citation>
    <scope>NUCLEOTIDE SEQUENCE [LARGE SCALE GENOMIC DNA]</scope>
</reference>